<dbReference type="EMBL" id="JACHMP010000001">
    <property type="protein sequence ID" value="MBB5820341.1"/>
    <property type="molecule type" value="Genomic_DNA"/>
</dbReference>
<comment type="caution">
    <text evidence="2">The sequence shown here is derived from an EMBL/GenBank/DDBJ whole genome shotgun (WGS) entry which is preliminary data.</text>
</comment>
<evidence type="ECO:0000256" key="1">
    <source>
        <dbReference type="SAM" id="Phobius"/>
    </source>
</evidence>
<evidence type="ECO:0000313" key="3">
    <source>
        <dbReference type="Proteomes" id="UP000540685"/>
    </source>
</evidence>
<keyword evidence="1" id="KW-0812">Transmembrane</keyword>
<reference evidence="2 3" key="1">
    <citation type="submission" date="2020-08" db="EMBL/GenBank/DDBJ databases">
        <title>Sequencing the genomes of 1000 actinobacteria strains.</title>
        <authorList>
            <person name="Klenk H.-P."/>
        </authorList>
    </citation>
    <scope>NUCLEOTIDE SEQUENCE [LARGE SCALE GENOMIC DNA]</scope>
    <source>
        <strain evidence="2 3">DSM 46887</strain>
    </source>
</reference>
<feature type="transmembrane region" description="Helical" evidence="1">
    <location>
        <begin position="106"/>
        <end position="126"/>
    </location>
</feature>
<name>A0A7W9IHE3_9ACTN</name>
<evidence type="ECO:0008006" key="4">
    <source>
        <dbReference type="Google" id="ProtNLM"/>
    </source>
</evidence>
<organism evidence="2 3">
    <name type="scientific">Streptosporangium becharense</name>
    <dbReference type="NCBI Taxonomy" id="1816182"/>
    <lineage>
        <taxon>Bacteria</taxon>
        <taxon>Bacillati</taxon>
        <taxon>Actinomycetota</taxon>
        <taxon>Actinomycetes</taxon>
        <taxon>Streptosporangiales</taxon>
        <taxon>Streptosporangiaceae</taxon>
        <taxon>Streptosporangium</taxon>
    </lineage>
</organism>
<dbReference type="RefSeq" id="WP_184547497.1">
    <property type="nucleotide sequence ID" value="NZ_JACHMP010000001.1"/>
</dbReference>
<gene>
    <name evidence="2" type="ORF">F4562_003403</name>
</gene>
<dbReference type="Proteomes" id="UP000540685">
    <property type="component" value="Unassembled WGS sequence"/>
</dbReference>
<sequence length="142" mass="14759">MTLDWRNQMRHNPFGTTAAGAAVVLGGLGLVLGADVSQGMTNSLRGSADIVAHLWGGAFAAGGVLKLVGLYRHRSEVEIPGLWMLTGGYAFYSITVTVGLGVHGLAAGTISAALTIGCLLKARNIMRSARMAARLRPRPDGS</sequence>
<dbReference type="AlphaFoldDB" id="A0A7W9IHE3"/>
<keyword evidence="1" id="KW-0472">Membrane</keyword>
<keyword evidence="1" id="KW-1133">Transmembrane helix</keyword>
<proteinExistence type="predicted"/>
<protein>
    <recommendedName>
        <fullName evidence="4">DUF4383 domain-containing protein</fullName>
    </recommendedName>
</protein>
<feature type="transmembrane region" description="Helical" evidence="1">
    <location>
        <begin position="82"/>
        <end position="100"/>
    </location>
</feature>
<feature type="transmembrane region" description="Helical" evidence="1">
    <location>
        <begin position="52"/>
        <end position="70"/>
    </location>
</feature>
<accession>A0A7W9IHE3</accession>
<evidence type="ECO:0000313" key="2">
    <source>
        <dbReference type="EMBL" id="MBB5820341.1"/>
    </source>
</evidence>
<keyword evidence="3" id="KW-1185">Reference proteome</keyword>